<dbReference type="PROSITE" id="PS50853">
    <property type="entry name" value="FN3"/>
    <property type="match status" value="1"/>
</dbReference>
<dbReference type="FunFam" id="2.60.40.10:FF:000127">
    <property type="entry name" value="titin isoform X1"/>
    <property type="match status" value="1"/>
</dbReference>
<keyword evidence="4" id="KW-0677">Repeat</keyword>
<evidence type="ECO:0000256" key="3">
    <source>
        <dbReference type="ARBA" id="ARBA00022490"/>
    </source>
</evidence>
<keyword evidence="7" id="KW-1185">Reference proteome</keyword>
<gene>
    <name evidence="6" type="ORF">OFUS_LOCUS14474</name>
</gene>
<organism evidence="6 7">
    <name type="scientific">Owenia fusiformis</name>
    <name type="common">Polychaete worm</name>
    <dbReference type="NCBI Taxonomy" id="6347"/>
    <lineage>
        <taxon>Eukaryota</taxon>
        <taxon>Metazoa</taxon>
        <taxon>Spiralia</taxon>
        <taxon>Lophotrochozoa</taxon>
        <taxon>Annelida</taxon>
        <taxon>Polychaeta</taxon>
        <taxon>Sedentaria</taxon>
        <taxon>Canalipalpata</taxon>
        <taxon>Sabellida</taxon>
        <taxon>Oweniida</taxon>
        <taxon>Oweniidae</taxon>
        <taxon>Owenia</taxon>
    </lineage>
</organism>
<dbReference type="SMART" id="SM00060">
    <property type="entry name" value="FN3"/>
    <property type="match status" value="1"/>
</dbReference>
<dbReference type="GO" id="GO:0005737">
    <property type="term" value="C:cytoplasm"/>
    <property type="evidence" value="ECO:0007669"/>
    <property type="project" value="UniProtKB-SubCell"/>
</dbReference>
<dbReference type="EMBL" id="CAIIXF020000007">
    <property type="protein sequence ID" value="CAH1789044.1"/>
    <property type="molecule type" value="Genomic_DNA"/>
</dbReference>
<evidence type="ECO:0000256" key="1">
    <source>
        <dbReference type="ARBA" id="ARBA00004496"/>
    </source>
</evidence>
<dbReference type="SUPFAM" id="SSF56112">
    <property type="entry name" value="Protein kinase-like (PK-like)"/>
    <property type="match status" value="1"/>
</dbReference>
<dbReference type="AlphaFoldDB" id="A0A8J1UJZ3"/>
<dbReference type="InterPro" id="IPR036179">
    <property type="entry name" value="Ig-like_dom_sf"/>
</dbReference>
<sequence length="357" mass="41045">MFFLYVVLEAPRFTERLDSVHVKQGSKASFTCQIDGVPEPRVVWYHGFREVYDGRKTQIDKDGSQHHLVVKDVTKQDMGDIECRASNKAGHATCTAQLIVNVPPRINLHPRFHKTLTFSRGDTMKLKVPIEAYPRPRVTWCRDQEVVESGDRVTIQLREWYTALIVADVEKGDAGRYTLSVENDLGVDQTSISVFVIDHPDPPQDKPEIIEVHHDSVTLKWQEPIQDGGSVIINYVVEKREIGTSDWLFVSATRYTKYTIRRLLENVEYEFRVRAENLYGLGEPSQPSDSVLTQEPKLDHRYDSMVIRDHNIYRTVDIDFLRQDPLVKYIIHEQLGSGAFGTVHRAVEKLTNRTWAA</sequence>
<accession>A0A8J1UJZ3</accession>
<dbReference type="Gene3D" id="3.30.200.20">
    <property type="entry name" value="Phosphorylase Kinase, domain 1"/>
    <property type="match status" value="1"/>
</dbReference>
<dbReference type="SUPFAM" id="SSF49265">
    <property type="entry name" value="Fibronectin type III"/>
    <property type="match status" value="1"/>
</dbReference>
<dbReference type="FunFam" id="2.60.40.10:FF:000425">
    <property type="entry name" value="Myosin light chain kinase"/>
    <property type="match status" value="1"/>
</dbReference>
<dbReference type="InterPro" id="IPR036116">
    <property type="entry name" value="FN3_sf"/>
</dbReference>
<dbReference type="SMART" id="SM00409">
    <property type="entry name" value="IG"/>
    <property type="match status" value="2"/>
</dbReference>
<dbReference type="InterPro" id="IPR011009">
    <property type="entry name" value="Kinase-like_dom_sf"/>
</dbReference>
<dbReference type="InterPro" id="IPR003598">
    <property type="entry name" value="Ig_sub2"/>
</dbReference>
<protein>
    <submittedName>
        <fullName evidence="6">Uncharacterized protein</fullName>
    </submittedName>
</protein>
<dbReference type="SMART" id="SM00408">
    <property type="entry name" value="IGc2"/>
    <property type="match status" value="2"/>
</dbReference>
<dbReference type="Pfam" id="PF00041">
    <property type="entry name" value="fn3"/>
    <property type="match status" value="1"/>
</dbReference>
<dbReference type="InterPro" id="IPR003599">
    <property type="entry name" value="Ig_sub"/>
</dbReference>
<dbReference type="PANTHER" id="PTHR14340:SF9">
    <property type="entry name" value="FIBRONECTIN TYPE-III DOMAIN-CONTAINING PROTEIN"/>
    <property type="match status" value="1"/>
</dbReference>
<dbReference type="SUPFAM" id="SSF48726">
    <property type="entry name" value="Immunoglobulin"/>
    <property type="match status" value="2"/>
</dbReference>
<keyword evidence="3" id="KW-0963">Cytoplasm</keyword>
<proteinExistence type="inferred from homology"/>
<dbReference type="FunFam" id="2.60.40.10:FF:000031">
    <property type="entry name" value="Myosin-binding protein C, slow type"/>
    <property type="match status" value="1"/>
</dbReference>
<dbReference type="PRINTS" id="PR00014">
    <property type="entry name" value="FNTYPEIII"/>
</dbReference>
<name>A0A8J1UJZ3_OWEFU</name>
<dbReference type="Proteomes" id="UP000749559">
    <property type="component" value="Unassembled WGS sequence"/>
</dbReference>
<dbReference type="Gene3D" id="2.60.40.10">
    <property type="entry name" value="Immunoglobulins"/>
    <property type="match status" value="3"/>
</dbReference>
<dbReference type="InterPro" id="IPR013783">
    <property type="entry name" value="Ig-like_fold"/>
</dbReference>
<evidence type="ECO:0000313" key="6">
    <source>
        <dbReference type="EMBL" id="CAH1789044.1"/>
    </source>
</evidence>
<evidence type="ECO:0000256" key="2">
    <source>
        <dbReference type="ARBA" id="ARBA00006692"/>
    </source>
</evidence>
<comment type="subcellular location">
    <subcellularLocation>
        <location evidence="1">Cytoplasm</location>
    </subcellularLocation>
</comment>
<evidence type="ECO:0000313" key="7">
    <source>
        <dbReference type="Proteomes" id="UP000749559"/>
    </source>
</evidence>
<comment type="caution">
    <text evidence="6">The sequence shown here is derived from an EMBL/GenBank/DDBJ whole genome shotgun (WGS) entry which is preliminary data.</text>
</comment>
<dbReference type="PROSITE" id="PS50835">
    <property type="entry name" value="IG_LIKE"/>
    <property type="match status" value="2"/>
</dbReference>
<dbReference type="InterPro" id="IPR007110">
    <property type="entry name" value="Ig-like_dom"/>
</dbReference>
<keyword evidence="5" id="KW-0393">Immunoglobulin domain</keyword>
<dbReference type="CDD" id="cd00063">
    <property type="entry name" value="FN3"/>
    <property type="match status" value="1"/>
</dbReference>
<reference evidence="6" key="1">
    <citation type="submission" date="2022-03" db="EMBL/GenBank/DDBJ databases">
        <authorList>
            <person name="Martin C."/>
        </authorList>
    </citation>
    <scope>NUCLEOTIDE SEQUENCE</scope>
</reference>
<dbReference type="InterPro" id="IPR013098">
    <property type="entry name" value="Ig_I-set"/>
</dbReference>
<evidence type="ECO:0000256" key="4">
    <source>
        <dbReference type="ARBA" id="ARBA00022737"/>
    </source>
</evidence>
<evidence type="ECO:0000256" key="5">
    <source>
        <dbReference type="ARBA" id="ARBA00023319"/>
    </source>
</evidence>
<dbReference type="InterPro" id="IPR003961">
    <property type="entry name" value="FN3_dom"/>
</dbReference>
<dbReference type="PANTHER" id="PTHR14340">
    <property type="entry name" value="MICROFIBRIL-ASSOCIATED GLYCOPROTEIN 3"/>
    <property type="match status" value="1"/>
</dbReference>
<feature type="non-terminal residue" evidence="6">
    <location>
        <position position="357"/>
    </location>
</feature>
<dbReference type="Pfam" id="PF07679">
    <property type="entry name" value="I-set"/>
    <property type="match status" value="2"/>
</dbReference>
<comment type="similarity">
    <text evidence="2">Belongs to the protein kinase superfamily. CAMK Ser/Thr protein kinase family.</text>
</comment>